<dbReference type="Proteomes" id="UP000002762">
    <property type="component" value="Unassembled WGS sequence"/>
</dbReference>
<dbReference type="EMBL" id="JH725193">
    <property type="protein sequence ID" value="EJP62025.1"/>
    <property type="molecule type" value="Genomic_DNA"/>
</dbReference>
<keyword evidence="1" id="KW-0472">Membrane</keyword>
<dbReference type="InParanoid" id="J4VU17"/>
<dbReference type="GeneID" id="19892085"/>
<dbReference type="GO" id="GO:0016491">
    <property type="term" value="F:oxidoreductase activity"/>
    <property type="evidence" value="ECO:0007669"/>
    <property type="project" value="InterPro"/>
</dbReference>
<dbReference type="InterPro" id="IPR013112">
    <property type="entry name" value="FAD-bd_8"/>
</dbReference>
<dbReference type="SUPFAM" id="SSF52343">
    <property type="entry name" value="Ferredoxin reductase-like, C-terminal NADP-linked domain"/>
    <property type="match status" value="1"/>
</dbReference>
<reference evidence="3 4" key="1">
    <citation type="journal article" date="2012" name="Sci. Rep.">
        <title>Genomic perspectives on the evolution of fungal entomopathogenicity in Beauveria bassiana.</title>
        <authorList>
            <person name="Xiao G."/>
            <person name="Ying S.H."/>
            <person name="Zheng P."/>
            <person name="Wang Z.L."/>
            <person name="Zhang S."/>
            <person name="Xie X.Q."/>
            <person name="Shang Y."/>
            <person name="St Leger R.J."/>
            <person name="Zhao G.P."/>
            <person name="Wang C."/>
            <person name="Feng M.G."/>
        </authorList>
    </citation>
    <scope>NUCLEOTIDE SEQUENCE [LARGE SCALE GENOMIC DNA]</scope>
    <source>
        <strain evidence="3 4">ARSEF 2860</strain>
    </source>
</reference>
<gene>
    <name evidence="3" type="ORF">BBA_09073</name>
</gene>
<feature type="transmembrane region" description="Helical" evidence="1">
    <location>
        <begin position="710"/>
        <end position="732"/>
    </location>
</feature>
<feature type="domain" description="FAD-binding FR-type" evidence="2">
    <location>
        <begin position="730"/>
        <end position="838"/>
    </location>
</feature>
<dbReference type="CDD" id="cd06186">
    <property type="entry name" value="NOX_Duox_like_FAD_NADP"/>
    <property type="match status" value="1"/>
</dbReference>
<dbReference type="PANTHER" id="PTHR31569">
    <property type="entry name" value="SWIM-TYPE DOMAIN-CONTAINING PROTEIN"/>
    <property type="match status" value="1"/>
</dbReference>
<keyword evidence="1" id="KW-1133">Transmembrane helix</keyword>
<evidence type="ECO:0000313" key="3">
    <source>
        <dbReference type="EMBL" id="EJP62025.1"/>
    </source>
</evidence>
<evidence type="ECO:0000259" key="2">
    <source>
        <dbReference type="PROSITE" id="PS51384"/>
    </source>
</evidence>
<dbReference type="Pfam" id="PF10551">
    <property type="entry name" value="MULE"/>
    <property type="match status" value="1"/>
</dbReference>
<dbReference type="InterPro" id="IPR052579">
    <property type="entry name" value="Zinc_finger_SWIM"/>
</dbReference>
<organism evidence="3 4">
    <name type="scientific">Beauveria bassiana (strain ARSEF 2860)</name>
    <name type="common">White muscardine disease fungus</name>
    <name type="synonym">Tritirachium shiotae</name>
    <dbReference type="NCBI Taxonomy" id="655819"/>
    <lineage>
        <taxon>Eukaryota</taxon>
        <taxon>Fungi</taxon>
        <taxon>Dikarya</taxon>
        <taxon>Ascomycota</taxon>
        <taxon>Pezizomycotina</taxon>
        <taxon>Sordariomycetes</taxon>
        <taxon>Hypocreomycetidae</taxon>
        <taxon>Hypocreales</taxon>
        <taxon>Cordycipitaceae</taxon>
        <taxon>Beauveria</taxon>
    </lineage>
</organism>
<name>J4VU17_BEAB2</name>
<sequence length="912" mass="102640">MSQTVFPDDVLPPEGVYNSRESLLSAINSWAKPRGYAFTTGKSTKTPNGRVKVVFACDRNGQQPNANIQRKRRTCSRGTGCKFSVLAKQSLDGAAWVLSHRPGLDFSLHNHTPSEDPSAHPAHRHLTGGDSRVISSLAAAGAAPREIRTYLCNNSTTLATQKDIYNRIGAARRDLREDQSSIQALVDQLHEEGFHFKVRLDSDNRLTAIFFAHPDSIAFLQCSPDVLLLDCTYKTNKYSMPLLDMVGVDACERSFCIAFAFLSGETEEDYSWALQHLRSLYRRDLPSVVLTDRCLAAMNAAATWFPSSGGLLCTWHVNKAVLQYCRPAFLAEGSQGERRWDEFYKAWHTIVASPTQMIFQERLADFERKYAEKFTDAVGYVRTIWLDPFKAKIVRAWVDRSHNDVEVMPFTIYRALPATSIGHRNNSTHNEHRGQKDEHLMVAMQAPTDNVRGDQALEVQALADLNSTVVQQAAVAESSVVGKSTAPKLRYNDPQAIYQRYVESRQAWYDAQPCGSIKTNQQYRKATGLPQRYNKAELAWCLDWKQMGKQCKGQERSRDWTKEEMMSYLDWDKAEEDRVEAKVAAEMEANPFSDRRGMGDIWEAAAADCVAQEALYLGDLSRKADIASRKARVAAKTPQLRSQAIDNVEMAKVITSTLAKAILLLCAQIIPLILRNIWFEAALRLHQILAIAFPYALWRHIRSGQLLPGLYVIIGGAILLTSSAILLGCVIYRNVSSLSLAQMSFVKGTTQIRLHLSRPLKVKAGQYIDLWVPSVSLWSFAQTHPFVVTSWSKEPQKYLDLFIEPRRGFTRNLLKLSEHGSTTSMAWFSGPHGKPTPVSRYENVVMLATESGIAAHLPYLKKLTHDQRSHVIPVRRVHLIWQMERRDVGIAAQKLLNEALAEDKLNGQYPKA</sequence>
<keyword evidence="4" id="KW-1185">Reference proteome</keyword>
<dbReference type="AlphaFoldDB" id="J4VU17"/>
<dbReference type="STRING" id="655819.J4VU17"/>
<accession>J4VU17</accession>
<evidence type="ECO:0000313" key="4">
    <source>
        <dbReference type="Proteomes" id="UP000002762"/>
    </source>
</evidence>
<dbReference type="OrthoDB" id="4868085at2759"/>
<dbReference type="Gene3D" id="3.40.50.80">
    <property type="entry name" value="Nucleotide-binding domain of ferredoxin-NADP reductase (FNR) module"/>
    <property type="match status" value="1"/>
</dbReference>
<dbReference type="HOGENOM" id="CLU_318842_0_0_1"/>
<protein>
    <submittedName>
        <fullName evidence="3">Transposase-like protein</fullName>
    </submittedName>
</protein>
<evidence type="ECO:0000256" key="1">
    <source>
        <dbReference type="SAM" id="Phobius"/>
    </source>
</evidence>
<proteinExistence type="predicted"/>
<keyword evidence="1" id="KW-0812">Transmembrane</keyword>
<dbReference type="SUPFAM" id="SSF63380">
    <property type="entry name" value="Riboflavin synthase domain-like"/>
    <property type="match status" value="1"/>
</dbReference>
<dbReference type="Pfam" id="PF08022">
    <property type="entry name" value="FAD_binding_8"/>
    <property type="match status" value="1"/>
</dbReference>
<dbReference type="InterPro" id="IPR017927">
    <property type="entry name" value="FAD-bd_FR_type"/>
</dbReference>
<dbReference type="InterPro" id="IPR017938">
    <property type="entry name" value="Riboflavin_synthase-like_b-brl"/>
</dbReference>
<dbReference type="RefSeq" id="XP_008602392.1">
    <property type="nucleotide sequence ID" value="XM_008604170.1"/>
</dbReference>
<dbReference type="InterPro" id="IPR018289">
    <property type="entry name" value="MULE_transposase_dom"/>
</dbReference>
<dbReference type="PANTHER" id="PTHR31569:SF4">
    <property type="entry name" value="SWIM-TYPE DOMAIN-CONTAINING PROTEIN"/>
    <property type="match status" value="1"/>
</dbReference>
<dbReference type="InterPro" id="IPR039261">
    <property type="entry name" value="FNR_nucleotide-bd"/>
</dbReference>
<dbReference type="PROSITE" id="PS51384">
    <property type="entry name" value="FAD_FR"/>
    <property type="match status" value="1"/>
</dbReference>